<evidence type="ECO:0000313" key="1">
    <source>
        <dbReference type="EMBL" id="SFO91615.1"/>
    </source>
</evidence>
<keyword evidence="2" id="KW-1185">Reference proteome</keyword>
<dbReference type="SUPFAM" id="SSF53756">
    <property type="entry name" value="UDP-Glycosyltransferase/glycogen phosphorylase"/>
    <property type="match status" value="1"/>
</dbReference>
<dbReference type="Proteomes" id="UP000199227">
    <property type="component" value="Unassembled WGS sequence"/>
</dbReference>
<accession>A0A1I5L2W8</accession>
<name>A0A1I5L2W8_9BACT</name>
<protein>
    <recommendedName>
        <fullName evidence="3">DUF354 domain-containing protein</fullName>
    </recommendedName>
</protein>
<dbReference type="AlphaFoldDB" id="A0A1I5L2W8"/>
<reference evidence="1 2" key="1">
    <citation type="submission" date="2016-10" db="EMBL/GenBank/DDBJ databases">
        <authorList>
            <person name="de Groot N.N."/>
        </authorList>
    </citation>
    <scope>NUCLEOTIDE SEQUENCE [LARGE SCALE GENOMIC DNA]</scope>
    <source>
        <strain evidence="1 2">EP1-55-1</strain>
    </source>
</reference>
<dbReference type="PANTHER" id="PTHR39662">
    <property type="entry name" value="DUF354 DOMAIN-CONTAINING PROTEIN-RELATED"/>
    <property type="match status" value="1"/>
</dbReference>
<dbReference type="Pfam" id="PF04007">
    <property type="entry name" value="DUF354"/>
    <property type="match status" value="1"/>
</dbReference>
<sequence length="355" mass="41532">MKKNTIWFDLVTPKSVLFFSPIIKEIQKKCNVLITTRGGEGYKETTELLDLYRFKYHSIGSFGGGELKDKLHASISRQFQFLDYISHQNISKLVCLSSVDAVRVAFGLGIPVYNFYDIPLSDHKTNFKKALPQARLTIPLATKMFKPFVVPDEVILRFGLDKEQIVEYSFIDPLIWLDNFEFNNEYVNKLYKKYGIDRNKFTILVREEEYKACYVNKKYPFLYEALPKIYKKFDANIILIPRYESEYLKKEFPFAYVIEEKIFLQHLLKDVDLFIGGGGTINTESCFLGTPTISTRSFISHYDKWQIDNNLMVWTNDENELMNYVELAFHKKLIPNCNILKETSVNIDNIIKNIL</sequence>
<evidence type="ECO:0000313" key="2">
    <source>
        <dbReference type="Proteomes" id="UP000199227"/>
    </source>
</evidence>
<proteinExistence type="predicted"/>
<dbReference type="OrthoDB" id="129163at2"/>
<dbReference type="STRING" id="223786.SAMN05216234_10213"/>
<dbReference type="EMBL" id="FOXB01000002">
    <property type="protein sequence ID" value="SFO91615.1"/>
    <property type="molecule type" value="Genomic_DNA"/>
</dbReference>
<evidence type="ECO:0008006" key="3">
    <source>
        <dbReference type="Google" id="ProtNLM"/>
    </source>
</evidence>
<dbReference type="InterPro" id="IPR007152">
    <property type="entry name" value="DUF354"/>
</dbReference>
<organism evidence="1 2">
    <name type="scientific">Hydrogenimonas thermophila</name>
    <dbReference type="NCBI Taxonomy" id="223786"/>
    <lineage>
        <taxon>Bacteria</taxon>
        <taxon>Pseudomonadati</taxon>
        <taxon>Campylobacterota</taxon>
        <taxon>Epsilonproteobacteria</taxon>
        <taxon>Campylobacterales</taxon>
        <taxon>Hydrogenimonadaceae</taxon>
        <taxon>Hydrogenimonas</taxon>
    </lineage>
</organism>
<dbReference type="RefSeq" id="WP_092909992.1">
    <property type="nucleotide sequence ID" value="NZ_FOXB01000002.1"/>
</dbReference>
<dbReference type="PIRSF" id="PIRSF005357">
    <property type="entry name" value="UCP005357"/>
    <property type="match status" value="1"/>
</dbReference>
<gene>
    <name evidence="1" type="ORF">SAMN05216234_10213</name>
</gene>
<dbReference type="PANTHER" id="PTHR39662:SF1">
    <property type="entry name" value="DUF354 DOMAIN-CONTAINING PROTEIN"/>
    <property type="match status" value="1"/>
</dbReference>